<keyword evidence="3" id="KW-1185">Reference proteome</keyword>
<proteinExistence type="predicted"/>
<protein>
    <submittedName>
        <fullName evidence="2">Uncharacterized protein</fullName>
    </submittedName>
</protein>
<accession>A0A565BCV7</accession>
<evidence type="ECO:0000313" key="3">
    <source>
        <dbReference type="Proteomes" id="UP000489600"/>
    </source>
</evidence>
<feature type="compositionally biased region" description="Acidic residues" evidence="1">
    <location>
        <begin position="88"/>
        <end position="100"/>
    </location>
</feature>
<feature type="region of interest" description="Disordered" evidence="1">
    <location>
        <begin position="76"/>
        <end position="109"/>
    </location>
</feature>
<sequence length="109" mass="12161">MARMYGIAAWDRALHDDAVIRVVGKSVTGWVMGNVKCAVVKCYTLLVIFLLHLSDNKGIEVDERPARERIVVVVGDGDRGSPRSADATEMEEFDDGEQSDGDYQKEFLR</sequence>
<dbReference type="EMBL" id="CABITT030000003">
    <property type="protein sequence ID" value="VVA99419.1"/>
    <property type="molecule type" value="Genomic_DNA"/>
</dbReference>
<comment type="caution">
    <text evidence="2">The sequence shown here is derived from an EMBL/GenBank/DDBJ whole genome shotgun (WGS) entry which is preliminary data.</text>
</comment>
<evidence type="ECO:0000313" key="2">
    <source>
        <dbReference type="EMBL" id="VVA99419.1"/>
    </source>
</evidence>
<evidence type="ECO:0000256" key="1">
    <source>
        <dbReference type="SAM" id="MobiDB-lite"/>
    </source>
</evidence>
<name>A0A565BCV7_9BRAS</name>
<reference evidence="2" key="1">
    <citation type="submission" date="2019-07" db="EMBL/GenBank/DDBJ databases">
        <authorList>
            <person name="Dittberner H."/>
        </authorList>
    </citation>
    <scope>NUCLEOTIDE SEQUENCE [LARGE SCALE GENOMIC DNA]</scope>
</reference>
<gene>
    <name evidence="2" type="ORF">ANE_LOCUS9864</name>
</gene>
<organism evidence="2 3">
    <name type="scientific">Arabis nemorensis</name>
    <dbReference type="NCBI Taxonomy" id="586526"/>
    <lineage>
        <taxon>Eukaryota</taxon>
        <taxon>Viridiplantae</taxon>
        <taxon>Streptophyta</taxon>
        <taxon>Embryophyta</taxon>
        <taxon>Tracheophyta</taxon>
        <taxon>Spermatophyta</taxon>
        <taxon>Magnoliopsida</taxon>
        <taxon>eudicotyledons</taxon>
        <taxon>Gunneridae</taxon>
        <taxon>Pentapetalae</taxon>
        <taxon>rosids</taxon>
        <taxon>malvids</taxon>
        <taxon>Brassicales</taxon>
        <taxon>Brassicaceae</taxon>
        <taxon>Arabideae</taxon>
        <taxon>Arabis</taxon>
    </lineage>
</organism>
<dbReference type="Proteomes" id="UP000489600">
    <property type="component" value="Unassembled WGS sequence"/>
</dbReference>
<dbReference type="AlphaFoldDB" id="A0A565BCV7"/>